<evidence type="ECO:0000313" key="3">
    <source>
        <dbReference type="Proteomes" id="UP000176299"/>
    </source>
</evidence>
<reference evidence="2 3" key="1">
    <citation type="journal article" date="2016" name="Nat. Commun.">
        <title>Thousands of microbial genomes shed light on interconnected biogeochemical processes in an aquifer system.</title>
        <authorList>
            <person name="Anantharaman K."/>
            <person name="Brown C.T."/>
            <person name="Hug L.A."/>
            <person name="Sharon I."/>
            <person name="Castelle C.J."/>
            <person name="Probst A.J."/>
            <person name="Thomas B.C."/>
            <person name="Singh A."/>
            <person name="Wilkins M.J."/>
            <person name="Karaoz U."/>
            <person name="Brodie E.L."/>
            <person name="Williams K.H."/>
            <person name="Hubbard S.S."/>
            <person name="Banfield J.F."/>
        </authorList>
    </citation>
    <scope>NUCLEOTIDE SEQUENCE [LARGE SCALE GENOMIC DNA]</scope>
</reference>
<comment type="caution">
    <text evidence="2">The sequence shown here is derived from an EMBL/GenBank/DDBJ whole genome shotgun (WGS) entry which is preliminary data.</text>
</comment>
<dbReference type="InterPro" id="IPR028098">
    <property type="entry name" value="Glyco_trans_4-like_N"/>
</dbReference>
<name>A0A1G1W4L6_9BACT</name>
<dbReference type="Gene3D" id="3.40.50.2000">
    <property type="entry name" value="Glycogen Phosphorylase B"/>
    <property type="match status" value="2"/>
</dbReference>
<feature type="domain" description="Glycosyltransferase subfamily 4-like N-terminal" evidence="1">
    <location>
        <begin position="156"/>
        <end position="242"/>
    </location>
</feature>
<protein>
    <recommendedName>
        <fullName evidence="1">Glycosyltransferase subfamily 4-like N-terminal domain-containing protein</fullName>
    </recommendedName>
</protein>
<gene>
    <name evidence="2" type="ORF">A2113_00415</name>
</gene>
<dbReference type="Pfam" id="PF13692">
    <property type="entry name" value="Glyco_trans_1_4"/>
    <property type="match status" value="1"/>
</dbReference>
<dbReference type="STRING" id="1802591.A2113_00415"/>
<dbReference type="SUPFAM" id="SSF53756">
    <property type="entry name" value="UDP-Glycosyltransferase/glycogen phosphorylase"/>
    <property type="match status" value="1"/>
</dbReference>
<sequence>MTGLYRKTLLISSYAPPTMAGAPQIMYRLLRDLPIDSYSILTSFYNIDSTSAKLGSWLPCDYMFYDRPGATKTIHQQETSVNTRTGLATGWLTKLSVTIVNSNITTRLKLAAKKNKWVKAILGDPATITQILMLTKVGKQAVCSHKIELLVGFSDYGPALISTYHIHRATKVPFIVYFFDIYQGNLLPTLGQWVAQFYEKRLCTAAEKIIVNNEGTKEFYRQRYGDKIAEKIEIIYNAADPNTYLPLLTPYQPKSPYTILFTGNVYWAQLGSMRNLIKAIDQLTDLEIELHIYATQSRDYLKAVGLDRPYLHVAAAPNTEMPRIQSRANILFLPLSWHTDSPDIINTATPGKMTEYLISGRPILVHAPTTSHLAHYAKENDFAAVVDQEDVYQLQLAIRRLLTDLPYVHNLIKKAQATFFANHDMQKNIVNFQSLLMK</sequence>
<organism evidence="2 3">
    <name type="scientific">Candidatus Woykebacteria bacterium GWA1_44_8</name>
    <dbReference type="NCBI Taxonomy" id="1802591"/>
    <lineage>
        <taxon>Bacteria</taxon>
        <taxon>Candidatus Woykeibacteriota</taxon>
    </lineage>
</organism>
<dbReference type="EMBL" id="MHCN01000003">
    <property type="protein sequence ID" value="OGY22622.1"/>
    <property type="molecule type" value="Genomic_DNA"/>
</dbReference>
<proteinExistence type="predicted"/>
<dbReference type="AlphaFoldDB" id="A0A1G1W4L6"/>
<evidence type="ECO:0000259" key="1">
    <source>
        <dbReference type="Pfam" id="PF13439"/>
    </source>
</evidence>
<accession>A0A1G1W4L6</accession>
<dbReference type="Proteomes" id="UP000176299">
    <property type="component" value="Unassembled WGS sequence"/>
</dbReference>
<dbReference type="Pfam" id="PF13439">
    <property type="entry name" value="Glyco_transf_4"/>
    <property type="match status" value="1"/>
</dbReference>
<evidence type="ECO:0000313" key="2">
    <source>
        <dbReference type="EMBL" id="OGY22622.1"/>
    </source>
</evidence>